<proteinExistence type="predicted"/>
<protein>
    <submittedName>
        <fullName evidence="2">Uncharacterized protein</fullName>
    </submittedName>
</protein>
<feature type="compositionally biased region" description="Low complexity" evidence="1">
    <location>
        <begin position="110"/>
        <end position="121"/>
    </location>
</feature>
<organism evidence="2 3">
    <name type="scientific">Ferrimonas aestuarii</name>
    <dbReference type="NCBI Taxonomy" id="2569539"/>
    <lineage>
        <taxon>Bacteria</taxon>
        <taxon>Pseudomonadati</taxon>
        <taxon>Pseudomonadota</taxon>
        <taxon>Gammaproteobacteria</taxon>
        <taxon>Alteromonadales</taxon>
        <taxon>Ferrimonadaceae</taxon>
        <taxon>Ferrimonas</taxon>
    </lineage>
</organism>
<keyword evidence="3" id="KW-1185">Reference proteome</keyword>
<sequence length="340" mass="36011">MATTDTEVILQELRAMIGGWTANTDQLKDWLGGPDRDNDTTPPEGNAALKGFRPLTDAAGNTYHVMTPAEMERFSNENASKVDDVAQWHSELVPLVPVMQQHANDARTAATTATGAVSASETARDKAQQWAEEVEDTEVETGQFSAKHHASKSAGSATTALDAKAQAIAARDKGQQWAEEVEDTEVETGQFSAKHHALKSAADAGVASSAKTGAETAQSKAQQWASAAPDFEVETGQYSALHWSGVSQQWAEGTGEIEPGKYSAKYWAEQAAQVVLGDILWTAVKGKPTTIGGYGITDAYTQTQIDTQLATKADTDHGHADLAGAIQEAKSLAMAALILG</sequence>
<gene>
    <name evidence="2" type="ORF">FCL42_14670</name>
</gene>
<accession>A0A4U1BLZ7</accession>
<evidence type="ECO:0000313" key="3">
    <source>
        <dbReference type="Proteomes" id="UP000305675"/>
    </source>
</evidence>
<feature type="region of interest" description="Disordered" evidence="1">
    <location>
        <begin position="110"/>
        <end position="158"/>
    </location>
</feature>
<name>A0A4U1BLZ7_9GAMM</name>
<evidence type="ECO:0000313" key="2">
    <source>
        <dbReference type="EMBL" id="TKB53310.1"/>
    </source>
</evidence>
<dbReference type="AlphaFoldDB" id="A0A4U1BLZ7"/>
<dbReference type="EMBL" id="SWCJ01000012">
    <property type="protein sequence ID" value="TKB53310.1"/>
    <property type="molecule type" value="Genomic_DNA"/>
</dbReference>
<dbReference type="OrthoDB" id="9810174at2"/>
<reference evidence="2 3" key="1">
    <citation type="submission" date="2019-04" db="EMBL/GenBank/DDBJ databases">
        <authorList>
            <person name="Hwang J.C."/>
        </authorList>
    </citation>
    <scope>NUCLEOTIDE SEQUENCE [LARGE SCALE GENOMIC DNA]</scope>
    <source>
        <strain evidence="2 3">IMCC35002</strain>
    </source>
</reference>
<evidence type="ECO:0000256" key="1">
    <source>
        <dbReference type="SAM" id="MobiDB-lite"/>
    </source>
</evidence>
<comment type="caution">
    <text evidence="2">The sequence shown here is derived from an EMBL/GenBank/DDBJ whole genome shotgun (WGS) entry which is preliminary data.</text>
</comment>
<dbReference type="Proteomes" id="UP000305675">
    <property type="component" value="Unassembled WGS sequence"/>
</dbReference>
<dbReference type="RefSeq" id="WP_136864177.1">
    <property type="nucleotide sequence ID" value="NZ_SWCJ01000012.1"/>
</dbReference>
<feature type="region of interest" description="Disordered" evidence="1">
    <location>
        <begin position="30"/>
        <end position="49"/>
    </location>
</feature>